<gene>
    <name evidence="1" type="ORF">BN2475_520008</name>
</gene>
<evidence type="ECO:0000313" key="1">
    <source>
        <dbReference type="EMBL" id="SIT45030.1"/>
    </source>
</evidence>
<keyword evidence="2" id="KW-1185">Reference proteome</keyword>
<dbReference type="AlphaFoldDB" id="A0A1N7SCD3"/>
<organism evidence="1 2">
    <name type="scientific">Paraburkholderia ribeironis</name>
    <dbReference type="NCBI Taxonomy" id="1247936"/>
    <lineage>
        <taxon>Bacteria</taxon>
        <taxon>Pseudomonadati</taxon>
        <taxon>Pseudomonadota</taxon>
        <taxon>Betaproteobacteria</taxon>
        <taxon>Burkholderiales</taxon>
        <taxon>Burkholderiaceae</taxon>
        <taxon>Paraburkholderia</taxon>
    </lineage>
</organism>
<evidence type="ECO:0000313" key="2">
    <source>
        <dbReference type="Proteomes" id="UP000187012"/>
    </source>
</evidence>
<reference evidence="1 2" key="1">
    <citation type="submission" date="2016-12" db="EMBL/GenBank/DDBJ databases">
        <authorList>
            <person name="Song W.-J."/>
            <person name="Kurnit D.M."/>
        </authorList>
    </citation>
    <scope>NUCLEOTIDE SEQUENCE [LARGE SCALE GENOMIC DNA]</scope>
    <source>
        <strain evidence="1 2">STM7296</strain>
    </source>
</reference>
<dbReference type="Proteomes" id="UP000187012">
    <property type="component" value="Unassembled WGS sequence"/>
</dbReference>
<accession>A0A1N7SCD3</accession>
<protein>
    <submittedName>
        <fullName evidence="1">Uncharacterized protein</fullName>
    </submittedName>
</protein>
<name>A0A1N7SCD3_9BURK</name>
<proteinExistence type="predicted"/>
<dbReference type="EMBL" id="CYGX02000052">
    <property type="protein sequence ID" value="SIT45030.1"/>
    <property type="molecule type" value="Genomic_DNA"/>
</dbReference>
<sequence length="78" mass="8704">MPDMYHADNLALGCVPWLPATWLAETLHCGAWAGDYFQRDCSPEPTSLRTGALRRRVPVIGPSLLAHIDLTLQWPDAF</sequence>
<dbReference type="STRING" id="1247936.BN2475_520008"/>